<gene>
    <name evidence="3" type="ORF">ALP84_02967</name>
    <name evidence="2" type="ORF">PSCICP_02780</name>
</gene>
<reference evidence="2 5" key="2">
    <citation type="submission" date="2020-05" db="EMBL/GenBank/DDBJ databases">
        <title>Genetic diversity of Pseudomonas cichorii.</title>
        <authorList>
            <person name="Tani S."/>
            <person name="Yagi H."/>
            <person name="Hashimoto S."/>
            <person name="Iiyama K."/>
            <person name="Furuya N."/>
        </authorList>
    </citation>
    <scope>NUCLEOTIDE SEQUENCE [LARGE SCALE GENOMIC DNA]</scope>
    <source>
        <strain evidence="2 5">LMG 2162</strain>
    </source>
</reference>
<dbReference type="Pfam" id="PF01890">
    <property type="entry name" value="CbiG_C"/>
    <property type="match status" value="1"/>
</dbReference>
<protein>
    <submittedName>
        <fullName evidence="2">Cobalamin biosynthesis protein CbiG</fullName>
    </submittedName>
</protein>
<dbReference type="AlphaFoldDB" id="A0A3M4VY63"/>
<dbReference type="Proteomes" id="UP000278332">
    <property type="component" value="Unassembled WGS sequence"/>
</dbReference>
<dbReference type="EMBL" id="RBRY01000091">
    <property type="protein sequence ID" value="RMR56603.1"/>
    <property type="molecule type" value="Genomic_DNA"/>
</dbReference>
<dbReference type="Gene3D" id="3.30.420.180">
    <property type="entry name" value="CobE/GbiG C-terminal domain"/>
    <property type="match status" value="1"/>
</dbReference>
<name>A0A3M4VY63_PSECI</name>
<dbReference type="RefSeq" id="WP_025259878.1">
    <property type="nucleotide sequence ID" value="NZ_BLVX01000012.1"/>
</dbReference>
<keyword evidence="5" id="KW-1185">Reference proteome</keyword>
<dbReference type="PANTHER" id="PTHR37477:SF1">
    <property type="entry name" value="COBALT-PRECORRIN-5A HYDROLASE"/>
    <property type="match status" value="1"/>
</dbReference>
<dbReference type="GeneID" id="93658960"/>
<dbReference type="PANTHER" id="PTHR37477">
    <property type="entry name" value="COBALT-PRECORRIN-5A HYDROLASE"/>
    <property type="match status" value="1"/>
</dbReference>
<dbReference type="EMBL" id="BLWA01000001">
    <property type="protein sequence ID" value="GFM90306.1"/>
    <property type="molecule type" value="Genomic_DNA"/>
</dbReference>
<dbReference type="GO" id="GO:0009236">
    <property type="term" value="P:cobalamin biosynthetic process"/>
    <property type="evidence" value="ECO:0007669"/>
    <property type="project" value="InterPro"/>
</dbReference>
<sequence>MPTCTPDHGTGQSGPALVAGLGCQRGCPAASLLELIESSLKAHDLEIGAITALASIDLKQDEPGLLELAKQLSVPLIFFSASQLAEYEPQLTHRSPKAFQHTGCHGVAESAALALASQLGKSPVTLVIQRQKNARATFALASSVDNTPLINTA</sequence>
<dbReference type="SUPFAM" id="SSF159664">
    <property type="entry name" value="CobE/GbiG C-terminal domain-like"/>
    <property type="match status" value="1"/>
</dbReference>
<evidence type="ECO:0000259" key="1">
    <source>
        <dbReference type="Pfam" id="PF01890"/>
    </source>
</evidence>
<organism evidence="3 4">
    <name type="scientific">Pseudomonas cichorii</name>
    <dbReference type="NCBI Taxonomy" id="36746"/>
    <lineage>
        <taxon>Bacteria</taxon>
        <taxon>Pseudomonadati</taxon>
        <taxon>Pseudomonadota</taxon>
        <taxon>Gammaproteobacteria</taxon>
        <taxon>Pseudomonadales</taxon>
        <taxon>Pseudomonadaceae</taxon>
        <taxon>Pseudomonas</taxon>
    </lineage>
</organism>
<dbReference type="Proteomes" id="UP000614982">
    <property type="component" value="Unassembled WGS sequence"/>
</dbReference>
<evidence type="ECO:0000313" key="4">
    <source>
        <dbReference type="Proteomes" id="UP000278332"/>
    </source>
</evidence>
<dbReference type="InterPro" id="IPR036518">
    <property type="entry name" value="CobE/GbiG_C_sf"/>
</dbReference>
<comment type="caution">
    <text evidence="3">The sequence shown here is derived from an EMBL/GenBank/DDBJ whole genome shotgun (WGS) entry which is preliminary data.</text>
</comment>
<dbReference type="InterPro" id="IPR052553">
    <property type="entry name" value="CbiG_hydrolase"/>
</dbReference>
<reference evidence="3 4" key="1">
    <citation type="submission" date="2018-08" db="EMBL/GenBank/DDBJ databases">
        <title>Recombination of ecologically and evolutionarily significant loci maintains genetic cohesion in the Pseudomonas syringae species complex.</title>
        <authorList>
            <person name="Dillon M."/>
            <person name="Thakur S."/>
            <person name="Almeida R.N.D."/>
            <person name="Weir B.S."/>
            <person name="Guttman D.S."/>
        </authorList>
    </citation>
    <scope>NUCLEOTIDE SEQUENCE [LARGE SCALE GENOMIC DNA]</scope>
    <source>
        <strain evidence="3 4">ICMP 6917</strain>
    </source>
</reference>
<evidence type="ECO:0000313" key="2">
    <source>
        <dbReference type="EMBL" id="GFM90306.1"/>
    </source>
</evidence>
<dbReference type="InterPro" id="IPR002750">
    <property type="entry name" value="CobE/GbiG_C"/>
</dbReference>
<proteinExistence type="predicted"/>
<accession>A0A3M4VY63</accession>
<feature type="domain" description="CobE/GbiG C-terminal" evidence="1">
    <location>
        <begin position="17"/>
        <end position="141"/>
    </location>
</feature>
<dbReference type="OrthoDB" id="9781023at2"/>
<evidence type="ECO:0000313" key="5">
    <source>
        <dbReference type="Proteomes" id="UP000614982"/>
    </source>
</evidence>
<evidence type="ECO:0000313" key="3">
    <source>
        <dbReference type="EMBL" id="RMR56603.1"/>
    </source>
</evidence>